<evidence type="ECO:0000313" key="3">
    <source>
        <dbReference type="Proteomes" id="UP000053144"/>
    </source>
</evidence>
<accession>A0A0L9T624</accession>
<reference evidence="3" key="1">
    <citation type="journal article" date="2015" name="Proc. Natl. Acad. Sci. U.S.A.">
        <title>Genome sequencing of adzuki bean (Vigna angularis) provides insight into high starch and low fat accumulation and domestication.</title>
        <authorList>
            <person name="Yang K."/>
            <person name="Tian Z."/>
            <person name="Chen C."/>
            <person name="Luo L."/>
            <person name="Zhao B."/>
            <person name="Wang Z."/>
            <person name="Yu L."/>
            <person name="Li Y."/>
            <person name="Sun Y."/>
            <person name="Li W."/>
            <person name="Chen Y."/>
            <person name="Li Y."/>
            <person name="Zhang Y."/>
            <person name="Ai D."/>
            <person name="Zhao J."/>
            <person name="Shang C."/>
            <person name="Ma Y."/>
            <person name="Wu B."/>
            <person name="Wang M."/>
            <person name="Gao L."/>
            <person name="Sun D."/>
            <person name="Zhang P."/>
            <person name="Guo F."/>
            <person name="Wang W."/>
            <person name="Li Y."/>
            <person name="Wang J."/>
            <person name="Varshney R.K."/>
            <person name="Wang J."/>
            <person name="Ling H.Q."/>
            <person name="Wan P."/>
        </authorList>
    </citation>
    <scope>NUCLEOTIDE SEQUENCE</scope>
    <source>
        <strain evidence="3">cv. Jingnong 6</strain>
    </source>
</reference>
<dbReference type="Proteomes" id="UP000053144">
    <property type="component" value="Unassembled WGS sequence"/>
</dbReference>
<name>A0A0L9T624_PHAAN</name>
<evidence type="ECO:0000313" key="2">
    <source>
        <dbReference type="EMBL" id="KOM26032.1"/>
    </source>
</evidence>
<dbReference type="Gramene" id="KOM26032">
    <property type="protein sequence ID" value="KOM26032"/>
    <property type="gene ID" value="LR48_Vigan216s000400"/>
</dbReference>
<feature type="region of interest" description="Disordered" evidence="1">
    <location>
        <begin position="38"/>
        <end position="80"/>
    </location>
</feature>
<gene>
    <name evidence="2" type="ORF">LR48_Vigan216s000400</name>
</gene>
<evidence type="ECO:0000256" key="1">
    <source>
        <dbReference type="SAM" id="MobiDB-lite"/>
    </source>
</evidence>
<proteinExistence type="predicted"/>
<sequence>MAEENNGRRTLADYTNVVGPQHFNSIARPMVNAANMEEEIRNRSKKTSEPLPEGLDESIRRRRIRTSRELFPSPEKLLQP</sequence>
<organism evidence="2 3">
    <name type="scientific">Phaseolus angularis</name>
    <name type="common">Azuki bean</name>
    <name type="synonym">Vigna angularis</name>
    <dbReference type="NCBI Taxonomy" id="3914"/>
    <lineage>
        <taxon>Eukaryota</taxon>
        <taxon>Viridiplantae</taxon>
        <taxon>Streptophyta</taxon>
        <taxon>Embryophyta</taxon>
        <taxon>Tracheophyta</taxon>
        <taxon>Spermatophyta</taxon>
        <taxon>Magnoliopsida</taxon>
        <taxon>eudicotyledons</taxon>
        <taxon>Gunneridae</taxon>
        <taxon>Pentapetalae</taxon>
        <taxon>rosids</taxon>
        <taxon>fabids</taxon>
        <taxon>Fabales</taxon>
        <taxon>Fabaceae</taxon>
        <taxon>Papilionoideae</taxon>
        <taxon>50 kb inversion clade</taxon>
        <taxon>NPAAA clade</taxon>
        <taxon>indigoferoid/millettioid clade</taxon>
        <taxon>Phaseoleae</taxon>
        <taxon>Vigna</taxon>
    </lineage>
</organism>
<feature type="compositionally biased region" description="Basic and acidic residues" evidence="1">
    <location>
        <begin position="38"/>
        <end position="48"/>
    </location>
</feature>
<protein>
    <submittedName>
        <fullName evidence="2">Uncharacterized protein</fullName>
    </submittedName>
</protein>
<dbReference type="AlphaFoldDB" id="A0A0L9T624"/>
<dbReference type="EMBL" id="KQ258299">
    <property type="protein sequence ID" value="KOM26032.1"/>
    <property type="molecule type" value="Genomic_DNA"/>
</dbReference>